<feature type="compositionally biased region" description="Acidic residues" evidence="1">
    <location>
        <begin position="26"/>
        <end position="47"/>
    </location>
</feature>
<evidence type="ECO:0000256" key="1">
    <source>
        <dbReference type="SAM" id="MobiDB-lite"/>
    </source>
</evidence>
<proteinExistence type="predicted"/>
<dbReference type="AlphaFoldDB" id="A0AAE0BH47"/>
<keyword evidence="3" id="KW-1185">Reference proteome</keyword>
<feature type="region of interest" description="Disordered" evidence="1">
    <location>
        <begin position="22"/>
        <end position="47"/>
    </location>
</feature>
<comment type="caution">
    <text evidence="2">The sequence shown here is derived from an EMBL/GenBank/DDBJ whole genome shotgun (WGS) entry which is preliminary data.</text>
</comment>
<evidence type="ECO:0000313" key="2">
    <source>
        <dbReference type="EMBL" id="KAK3235875.1"/>
    </source>
</evidence>
<protein>
    <submittedName>
        <fullName evidence="2">Uncharacterized protein</fullName>
    </submittedName>
</protein>
<accession>A0AAE0BH47</accession>
<evidence type="ECO:0000313" key="3">
    <source>
        <dbReference type="Proteomes" id="UP001190700"/>
    </source>
</evidence>
<organism evidence="2 3">
    <name type="scientific">Cymbomonas tetramitiformis</name>
    <dbReference type="NCBI Taxonomy" id="36881"/>
    <lineage>
        <taxon>Eukaryota</taxon>
        <taxon>Viridiplantae</taxon>
        <taxon>Chlorophyta</taxon>
        <taxon>Pyramimonadophyceae</taxon>
        <taxon>Pyramimonadales</taxon>
        <taxon>Pyramimonadaceae</taxon>
        <taxon>Cymbomonas</taxon>
    </lineage>
</organism>
<name>A0AAE0BH47_9CHLO</name>
<dbReference type="Proteomes" id="UP001190700">
    <property type="component" value="Unassembled WGS sequence"/>
</dbReference>
<sequence length="173" mass="18465">MSMRLYLPSGAAAASADVDVGGYNLADDEEDDPEMPEMCSDDEEDDDIPLEEMPAGVVDGRRAGLQATKLVACLAEGMALVSAWGVLMLYRAILYDTGANCNIIPIRKAIDLGLVIYDVETAAKVTRCDGSPTAFTKYCYVEVVLAAGTPHMTLHRLPYTLSSATPSTPRGIS</sequence>
<reference evidence="2 3" key="1">
    <citation type="journal article" date="2015" name="Genome Biol. Evol.">
        <title>Comparative Genomics of a Bacterivorous Green Alga Reveals Evolutionary Causalities and Consequences of Phago-Mixotrophic Mode of Nutrition.</title>
        <authorList>
            <person name="Burns J.A."/>
            <person name="Paasch A."/>
            <person name="Narechania A."/>
            <person name="Kim E."/>
        </authorList>
    </citation>
    <scope>NUCLEOTIDE SEQUENCE [LARGE SCALE GENOMIC DNA]</scope>
    <source>
        <strain evidence="2 3">PLY_AMNH</strain>
    </source>
</reference>
<dbReference type="EMBL" id="LGRX02035204">
    <property type="protein sequence ID" value="KAK3235875.1"/>
    <property type="molecule type" value="Genomic_DNA"/>
</dbReference>
<gene>
    <name evidence="2" type="ORF">CYMTET_53947</name>
</gene>